<reference evidence="2 3" key="1">
    <citation type="submission" date="2023-01" db="EMBL/GenBank/DDBJ databases">
        <title>Novel diversity within Roseofilum (Cyanobacteria; Desertifilaceae) from marine benthic mats with descriptions of four novel species.</title>
        <authorList>
            <person name="Wang Y."/>
            <person name="Berthold D.E."/>
            <person name="Hu J."/>
            <person name="Lefler F.W."/>
            <person name="Laughinghouse H.D. IV."/>
        </authorList>
    </citation>
    <scope>NUCLEOTIDE SEQUENCE [LARGE SCALE GENOMIC DNA]</scope>
    <source>
        <strain evidence="2 3">BLCC-M154</strain>
    </source>
</reference>
<organism evidence="2 3">
    <name type="scientific">Roseofilum acuticapitatum BLCC-M154</name>
    <dbReference type="NCBI Taxonomy" id="3022444"/>
    <lineage>
        <taxon>Bacteria</taxon>
        <taxon>Bacillati</taxon>
        <taxon>Cyanobacteriota</taxon>
        <taxon>Cyanophyceae</taxon>
        <taxon>Desertifilales</taxon>
        <taxon>Desertifilaceae</taxon>
        <taxon>Roseofilum</taxon>
        <taxon>Roseofilum acuticapitatum</taxon>
    </lineage>
</organism>
<dbReference type="InterPro" id="IPR029058">
    <property type="entry name" value="AB_hydrolase_fold"/>
</dbReference>
<sequence>MSQELFVELKGKGFPILCLHGHPGTSGSMSVFTDRLSQQFWTIAPDLRGYGRSPAGGEFELVDHLTDLEMLLERLEIGPFLLLGWSLGGILAMELALRYPQRVKGLILVATAARPRGNHPPVSWVDDLYAGIAALFNGIKPGWEWNINCFGRRSLFRYLIRQHTPQAYRYLAQEGTRAYLSTSGAANRALNRALRERYDRREALSEIQCPTLVLAGAQDCHITADSSWETAESLPKSQWHCYPETAHLFPWEVPNLVLADIDDWLASQGLTQIGPIL</sequence>
<keyword evidence="2" id="KW-0378">Hydrolase</keyword>
<evidence type="ECO:0000259" key="1">
    <source>
        <dbReference type="Pfam" id="PF00561"/>
    </source>
</evidence>
<accession>A0ABT7AP53</accession>
<dbReference type="PANTHER" id="PTHR43798">
    <property type="entry name" value="MONOACYLGLYCEROL LIPASE"/>
    <property type="match status" value="1"/>
</dbReference>
<name>A0ABT7AP53_9CYAN</name>
<dbReference type="EMBL" id="JAQOSP010000030">
    <property type="protein sequence ID" value="MDJ1168675.1"/>
    <property type="molecule type" value="Genomic_DNA"/>
</dbReference>
<comment type="caution">
    <text evidence="2">The sequence shown here is derived from an EMBL/GenBank/DDBJ whole genome shotgun (WGS) entry which is preliminary data.</text>
</comment>
<dbReference type="Pfam" id="PF00561">
    <property type="entry name" value="Abhydrolase_1"/>
    <property type="match status" value="1"/>
</dbReference>
<dbReference type="PRINTS" id="PR00412">
    <property type="entry name" value="EPOXHYDRLASE"/>
</dbReference>
<proteinExistence type="predicted"/>
<evidence type="ECO:0000313" key="3">
    <source>
        <dbReference type="Proteomes" id="UP001235303"/>
    </source>
</evidence>
<dbReference type="PRINTS" id="PR00111">
    <property type="entry name" value="ABHYDROLASE"/>
</dbReference>
<dbReference type="GO" id="GO:0016787">
    <property type="term" value="F:hydrolase activity"/>
    <property type="evidence" value="ECO:0007669"/>
    <property type="project" value="UniProtKB-KW"/>
</dbReference>
<dbReference type="InterPro" id="IPR000073">
    <property type="entry name" value="AB_hydrolase_1"/>
</dbReference>
<dbReference type="InterPro" id="IPR050266">
    <property type="entry name" value="AB_hydrolase_sf"/>
</dbReference>
<protein>
    <submittedName>
        <fullName evidence="2">Alpha/beta hydrolase</fullName>
    </submittedName>
</protein>
<dbReference type="SUPFAM" id="SSF53474">
    <property type="entry name" value="alpha/beta-Hydrolases"/>
    <property type="match status" value="1"/>
</dbReference>
<dbReference type="Proteomes" id="UP001235303">
    <property type="component" value="Unassembled WGS sequence"/>
</dbReference>
<dbReference type="Gene3D" id="3.40.50.1820">
    <property type="entry name" value="alpha/beta hydrolase"/>
    <property type="match status" value="1"/>
</dbReference>
<dbReference type="RefSeq" id="WP_283752436.1">
    <property type="nucleotide sequence ID" value="NZ_JAQOSP010000030.1"/>
</dbReference>
<feature type="domain" description="AB hydrolase-1" evidence="1">
    <location>
        <begin position="15"/>
        <end position="252"/>
    </location>
</feature>
<keyword evidence="3" id="KW-1185">Reference proteome</keyword>
<dbReference type="InterPro" id="IPR000639">
    <property type="entry name" value="Epox_hydrolase-like"/>
</dbReference>
<gene>
    <name evidence="2" type="ORF">PMG71_04475</name>
</gene>
<evidence type="ECO:0000313" key="2">
    <source>
        <dbReference type="EMBL" id="MDJ1168675.1"/>
    </source>
</evidence>